<keyword evidence="3" id="KW-1185">Reference proteome</keyword>
<proteinExistence type="predicted"/>
<feature type="region of interest" description="Disordered" evidence="1">
    <location>
        <begin position="1"/>
        <end position="25"/>
    </location>
</feature>
<evidence type="ECO:0000313" key="3">
    <source>
        <dbReference type="Proteomes" id="UP001153555"/>
    </source>
</evidence>
<evidence type="ECO:0000313" key="2">
    <source>
        <dbReference type="EMBL" id="CAA0841249.1"/>
    </source>
</evidence>
<reference evidence="2" key="1">
    <citation type="submission" date="2019-12" db="EMBL/GenBank/DDBJ databases">
        <authorList>
            <person name="Scholes J."/>
        </authorList>
    </citation>
    <scope>NUCLEOTIDE SEQUENCE</scope>
</reference>
<dbReference type="EMBL" id="CACSLK010034108">
    <property type="protein sequence ID" value="CAA0841249.1"/>
    <property type="molecule type" value="Genomic_DNA"/>
</dbReference>
<gene>
    <name evidence="2" type="ORF">SHERM_07264</name>
</gene>
<feature type="compositionally biased region" description="Low complexity" evidence="1">
    <location>
        <begin position="1"/>
        <end position="10"/>
    </location>
</feature>
<feature type="non-terminal residue" evidence="2">
    <location>
        <position position="1"/>
    </location>
</feature>
<evidence type="ECO:0000256" key="1">
    <source>
        <dbReference type="SAM" id="MobiDB-lite"/>
    </source>
</evidence>
<sequence>ARASHSSSPRAAREDRSQPECKPSMGAHVLGPDVLLCGPTTLCAAQLQHHYGPTRCWCSPATLKQAQKHPS</sequence>
<comment type="caution">
    <text evidence="2">The sequence shown here is derived from an EMBL/GenBank/DDBJ whole genome shotgun (WGS) entry which is preliminary data.</text>
</comment>
<organism evidence="2 3">
    <name type="scientific">Striga hermonthica</name>
    <name type="common">Purple witchweed</name>
    <name type="synonym">Buchnera hermonthica</name>
    <dbReference type="NCBI Taxonomy" id="68872"/>
    <lineage>
        <taxon>Eukaryota</taxon>
        <taxon>Viridiplantae</taxon>
        <taxon>Streptophyta</taxon>
        <taxon>Embryophyta</taxon>
        <taxon>Tracheophyta</taxon>
        <taxon>Spermatophyta</taxon>
        <taxon>Magnoliopsida</taxon>
        <taxon>eudicotyledons</taxon>
        <taxon>Gunneridae</taxon>
        <taxon>Pentapetalae</taxon>
        <taxon>asterids</taxon>
        <taxon>lamiids</taxon>
        <taxon>Lamiales</taxon>
        <taxon>Orobanchaceae</taxon>
        <taxon>Buchnereae</taxon>
        <taxon>Striga</taxon>
    </lineage>
</organism>
<feature type="non-terminal residue" evidence="2">
    <location>
        <position position="71"/>
    </location>
</feature>
<dbReference type="Proteomes" id="UP001153555">
    <property type="component" value="Unassembled WGS sequence"/>
</dbReference>
<protein>
    <submittedName>
        <fullName evidence="2">Uncharacterized protein</fullName>
    </submittedName>
</protein>
<dbReference type="AlphaFoldDB" id="A0A9N7NR73"/>
<name>A0A9N7NR73_STRHE</name>
<accession>A0A9N7NR73</accession>